<organism evidence="1 2">
    <name type="scientific">Aequorivita vitellina</name>
    <dbReference type="NCBI Taxonomy" id="2874475"/>
    <lineage>
        <taxon>Bacteria</taxon>
        <taxon>Pseudomonadati</taxon>
        <taxon>Bacteroidota</taxon>
        <taxon>Flavobacteriia</taxon>
        <taxon>Flavobacteriales</taxon>
        <taxon>Flavobacteriaceae</taxon>
        <taxon>Aequorivita</taxon>
    </lineage>
</organism>
<accession>A0A9X1R1M4</accession>
<dbReference type="InterPro" id="IPR054223">
    <property type="entry name" value="DUF6943"/>
</dbReference>
<dbReference type="Pfam" id="PF22105">
    <property type="entry name" value="DUF6943"/>
    <property type="match status" value="1"/>
</dbReference>
<comment type="caution">
    <text evidence="1">The sequence shown here is derived from an EMBL/GenBank/DDBJ whole genome shotgun (WGS) entry which is preliminary data.</text>
</comment>
<name>A0A9X1R1M4_9FLAO</name>
<protein>
    <submittedName>
        <fullName evidence="1">Uncharacterized protein</fullName>
    </submittedName>
</protein>
<keyword evidence="2" id="KW-1185">Reference proteome</keyword>
<proteinExistence type="predicted"/>
<gene>
    <name evidence="1" type="ORF">K8089_15920</name>
</gene>
<reference evidence="1" key="1">
    <citation type="submission" date="2021-09" db="EMBL/GenBank/DDBJ databases">
        <title>Genome of Aequorivita sp. strain F47161.</title>
        <authorList>
            <person name="Wang Y."/>
        </authorList>
    </citation>
    <scope>NUCLEOTIDE SEQUENCE</scope>
    <source>
        <strain evidence="1">F47161</strain>
    </source>
</reference>
<dbReference type="AlphaFoldDB" id="A0A9X1R1M4"/>
<sequence>MKTFKIKTHRPGAHYKTPHFFILNKGNNTGRPSYGPVSNSFVVFANSKEENEQLYWICNILFTGQYFKPRLVGSVIPFIHIGQIHYLLKKATKNYDGYHWNGRFKALKKLQNISEYLKYQEKCLKEHQIALMQSYNLDRD</sequence>
<dbReference type="EMBL" id="JAIRBA010000065">
    <property type="protein sequence ID" value="MCG2420509.1"/>
    <property type="molecule type" value="Genomic_DNA"/>
</dbReference>
<evidence type="ECO:0000313" key="1">
    <source>
        <dbReference type="EMBL" id="MCG2420509.1"/>
    </source>
</evidence>
<dbReference type="Proteomes" id="UP001139461">
    <property type="component" value="Unassembled WGS sequence"/>
</dbReference>
<dbReference type="RefSeq" id="WP_237604278.1">
    <property type="nucleotide sequence ID" value="NZ_JAIRBA010000065.1"/>
</dbReference>
<evidence type="ECO:0000313" key="2">
    <source>
        <dbReference type="Proteomes" id="UP001139461"/>
    </source>
</evidence>